<comment type="caution">
    <text evidence="2">The sequence shown here is derived from an EMBL/GenBank/DDBJ whole genome shotgun (WGS) entry which is preliminary data.</text>
</comment>
<dbReference type="Gene3D" id="3.20.20.80">
    <property type="entry name" value="Glycosidases"/>
    <property type="match status" value="3"/>
</dbReference>
<dbReference type="InterPro" id="IPR017853">
    <property type="entry name" value="GH"/>
</dbReference>
<name>A0ABX0QIJ2_9BACT</name>
<dbReference type="Proteomes" id="UP000606008">
    <property type="component" value="Unassembled WGS sequence"/>
</dbReference>
<dbReference type="CDD" id="cd11349">
    <property type="entry name" value="AmyAc_3"/>
    <property type="match status" value="1"/>
</dbReference>
<keyword evidence="3" id="KW-1185">Reference proteome</keyword>
<accession>A0ABX0QIJ2</accession>
<organism evidence="2 3">
    <name type="scientific">Fibrivirga algicola</name>
    <dbReference type="NCBI Taxonomy" id="2950420"/>
    <lineage>
        <taxon>Bacteria</taxon>
        <taxon>Pseudomonadati</taxon>
        <taxon>Bacteroidota</taxon>
        <taxon>Cytophagia</taxon>
        <taxon>Cytophagales</taxon>
        <taxon>Spirosomataceae</taxon>
        <taxon>Fibrivirga</taxon>
    </lineage>
</organism>
<evidence type="ECO:0000259" key="1">
    <source>
        <dbReference type="SMART" id="SM00642"/>
    </source>
</evidence>
<dbReference type="RefSeq" id="WP_166692194.1">
    <property type="nucleotide sequence ID" value="NZ_WAEL01000004.1"/>
</dbReference>
<dbReference type="SUPFAM" id="SSF51445">
    <property type="entry name" value="(Trans)glycosidases"/>
    <property type="match status" value="1"/>
</dbReference>
<dbReference type="InterPro" id="IPR006047">
    <property type="entry name" value="GH13_cat_dom"/>
</dbReference>
<dbReference type="EMBL" id="WAEL01000004">
    <property type="protein sequence ID" value="NID11076.1"/>
    <property type="molecule type" value="Genomic_DNA"/>
</dbReference>
<feature type="domain" description="Glycosyl hydrolase family 13 catalytic" evidence="1">
    <location>
        <begin position="57"/>
        <end position="523"/>
    </location>
</feature>
<dbReference type="Pfam" id="PF00128">
    <property type="entry name" value="Alpha-amylase"/>
    <property type="match status" value="1"/>
</dbReference>
<evidence type="ECO:0000313" key="3">
    <source>
        <dbReference type="Proteomes" id="UP000606008"/>
    </source>
</evidence>
<evidence type="ECO:0000313" key="2">
    <source>
        <dbReference type="EMBL" id="NID11076.1"/>
    </source>
</evidence>
<dbReference type="PANTHER" id="PTHR10357:SF205">
    <property type="entry name" value="O-GLYCOSYL HYDROLASE FAMILY 13"/>
    <property type="match status" value="1"/>
</dbReference>
<dbReference type="SMART" id="SM00642">
    <property type="entry name" value="Aamy"/>
    <property type="match status" value="1"/>
</dbReference>
<sequence>MSYSSSSLTLSRRRFTAGLASTGLLFSPLFATARRIDQLVNGQLPAATPTDKLVIYQIFTRLFGNQQTANTPWGSLAENGVGKFNDITDKALQEIRKMGVSHVWYTGIIEHATMTGYSSLGIPPDNPLVVKGRAGSPYAIKDYYDVAPDLAVDVRKRMAEFEALVKRSHDNGLKVIIDFVPNHLARQYSSDAKPDGVQDLGETDDTTKAFDPQNNFYYLPDQPFQPPASTSVPDGTMAPPYEETPAKATGNDVFKAQPSIDDWYETIKLNYGVDYQNDRKTYFGSTATSDRPSTWTKMRDILLFWASKGVDGFRCDMAEMVPVEFWGWVIPQIKASHANAVSATPAAKTPVASTGAAKAKPGVAPTPVAAPASTPIVFIAEIYNPQQYANYINVGKFDYLYDKVGLYDTVRALVEGKGSPIAISRVCQGESGTLGKHMLRFLENHDEQRIASRQFAADPWTAVPAMTLSATLHTGPAMVYFGQEVGVNPTKAEGFQGDDGRTTIFDYWGIPEYQAWTNGGAFDGGKLTAHQKKLRLFYTQLGQLVTNSDAIKTGAFYDLQQYGKPEQLFSYLRYSAKQKLLIVCNFDRKETIRTQLQIPADVWKAMKMAPKKTYTYKDIFRTKTLITGTTTVPVAVPPLGVLVLSIS</sequence>
<protein>
    <submittedName>
        <fullName evidence="2">Alpha-amylase</fullName>
    </submittedName>
</protein>
<dbReference type="PANTHER" id="PTHR10357">
    <property type="entry name" value="ALPHA-AMYLASE FAMILY MEMBER"/>
    <property type="match status" value="1"/>
</dbReference>
<reference evidence="2" key="1">
    <citation type="submission" date="2024-05" db="EMBL/GenBank/DDBJ databases">
        <authorList>
            <person name="Jung D.-H."/>
        </authorList>
    </citation>
    <scope>NUCLEOTIDE SEQUENCE</scope>
    <source>
        <strain evidence="2">JA-25</strain>
    </source>
</reference>
<gene>
    <name evidence="2" type="ORF">F7231_12925</name>
</gene>
<proteinExistence type="predicted"/>